<keyword evidence="1" id="KW-0812">Transmembrane</keyword>
<evidence type="ECO:0000313" key="3">
    <source>
        <dbReference type="Proteomes" id="UP001297581"/>
    </source>
</evidence>
<keyword evidence="3" id="KW-1185">Reference proteome</keyword>
<gene>
    <name evidence="2" type="ORF">MJ923_01280</name>
</gene>
<dbReference type="Pfam" id="PF14163">
    <property type="entry name" value="SieB"/>
    <property type="match status" value="1"/>
</dbReference>
<comment type="caution">
    <text evidence="2">The sequence shown here is derived from an EMBL/GenBank/DDBJ whole genome shotgun (WGS) entry which is preliminary data.</text>
</comment>
<dbReference type="InterPro" id="IPR025982">
    <property type="entry name" value="SieB"/>
</dbReference>
<name>A0AAJ1BFJ8_9GAMM</name>
<keyword evidence="1" id="KW-1133">Transmembrane helix</keyword>
<proteinExistence type="predicted"/>
<evidence type="ECO:0000256" key="1">
    <source>
        <dbReference type="SAM" id="Phobius"/>
    </source>
</evidence>
<reference evidence="2 3" key="1">
    <citation type="submission" date="2022-02" db="EMBL/GenBank/DDBJ databases">
        <title>The genome sequence of Shewanella sp. 3B26.</title>
        <authorList>
            <person name="Du J."/>
        </authorList>
    </citation>
    <scope>NUCLEOTIDE SEQUENCE [LARGE SCALE GENOMIC DNA]</scope>
    <source>
        <strain evidence="2 3">3B26</strain>
    </source>
</reference>
<feature type="transmembrane region" description="Helical" evidence="1">
    <location>
        <begin position="54"/>
        <end position="76"/>
    </location>
</feature>
<dbReference type="AlphaFoldDB" id="A0AAJ1BFJ8"/>
<dbReference type="Proteomes" id="UP001297581">
    <property type="component" value="Unassembled WGS sequence"/>
</dbReference>
<sequence>MYKPNWESLKGLSAKEWGFRAMLWLLIASASLKFAPADWLALLHLDAWAATNSAFVGLGLIVSIAFFVALLANFLLDEAIGYLGTKRKKEIIEHKVQLLDPAERALLREFFLQGKTILTLPVDELAVRSLVDTNILECLGNIKHYAIQGSTADYKISMLARVYLNRSVLRLPNGELSQEDMQNLIKARPGFASSVVSHRKPPQRAA</sequence>
<organism evidence="2 3">
    <name type="scientific">Shewanella zhuhaiensis</name>
    <dbReference type="NCBI Taxonomy" id="2919576"/>
    <lineage>
        <taxon>Bacteria</taxon>
        <taxon>Pseudomonadati</taxon>
        <taxon>Pseudomonadota</taxon>
        <taxon>Gammaproteobacteria</taxon>
        <taxon>Alteromonadales</taxon>
        <taxon>Shewanellaceae</taxon>
        <taxon>Shewanella</taxon>
    </lineage>
</organism>
<dbReference type="RefSeq" id="WP_240589567.1">
    <property type="nucleotide sequence ID" value="NZ_JAKUDL010000001.1"/>
</dbReference>
<feature type="transmembrane region" description="Helical" evidence="1">
    <location>
        <begin position="21"/>
        <end position="42"/>
    </location>
</feature>
<keyword evidence="1" id="KW-0472">Membrane</keyword>
<accession>A0AAJ1BFJ8</accession>
<dbReference type="EMBL" id="JAKUDL010000001">
    <property type="protein sequence ID" value="MCH4292934.1"/>
    <property type="molecule type" value="Genomic_DNA"/>
</dbReference>
<protein>
    <submittedName>
        <fullName evidence="2">Superinfection exclusion B family protein</fullName>
    </submittedName>
</protein>
<evidence type="ECO:0000313" key="2">
    <source>
        <dbReference type="EMBL" id="MCH4292934.1"/>
    </source>
</evidence>